<dbReference type="EMBL" id="DAAXZP010000054">
    <property type="protein sequence ID" value="HAG3255578.1"/>
    <property type="molecule type" value="Genomic_DNA"/>
</dbReference>
<protein>
    <submittedName>
        <fullName evidence="1">Uncharacterized protein</fullName>
    </submittedName>
</protein>
<proteinExistence type="predicted"/>
<gene>
    <name evidence="1" type="ORF">G8X54_004928</name>
</gene>
<organism evidence="1">
    <name type="scientific">Salmonella enterica</name>
    <name type="common">Salmonella choleraesuis</name>
    <dbReference type="NCBI Taxonomy" id="28901"/>
    <lineage>
        <taxon>Bacteria</taxon>
        <taxon>Pseudomonadati</taxon>
        <taxon>Pseudomonadota</taxon>
        <taxon>Gammaproteobacteria</taxon>
        <taxon>Enterobacterales</taxon>
        <taxon>Enterobacteriaceae</taxon>
        <taxon>Salmonella</taxon>
    </lineage>
</organism>
<evidence type="ECO:0000313" key="1">
    <source>
        <dbReference type="EMBL" id="HAG3255578.1"/>
    </source>
</evidence>
<reference evidence="1" key="1">
    <citation type="journal article" date="2018" name="Genome Biol.">
        <title>SKESA: strategic k-mer extension for scrupulous assemblies.</title>
        <authorList>
            <person name="Souvorov A."/>
            <person name="Agarwala R."/>
            <person name="Lipman D.J."/>
        </authorList>
    </citation>
    <scope>NUCLEOTIDE SEQUENCE</scope>
    <source>
        <strain evidence="1">MA.CK_97/00006015</strain>
    </source>
</reference>
<feature type="non-terminal residue" evidence="1">
    <location>
        <position position="1"/>
    </location>
</feature>
<name>A0A761SBL7_SALER</name>
<accession>A0A761SBL7</accession>
<comment type="caution">
    <text evidence="1">The sequence shown here is derived from an EMBL/GenBank/DDBJ whole genome shotgun (WGS) entry which is preliminary data.</text>
</comment>
<reference evidence="1" key="2">
    <citation type="submission" date="2020-02" db="EMBL/GenBank/DDBJ databases">
        <authorList>
            <consortium name="NCBI Pathogen Detection Project"/>
        </authorList>
    </citation>
    <scope>NUCLEOTIDE SEQUENCE</scope>
    <source>
        <strain evidence="1">MA.CK_97/00006015</strain>
    </source>
</reference>
<sequence length="53" mass="5780">RSVAASDKGRQSAKEVIGVYPSAPECKSEDVHDEWLKVVSSTEARQPVNPEVI</sequence>
<dbReference type="AlphaFoldDB" id="A0A761SBL7"/>